<evidence type="ECO:0000313" key="1">
    <source>
        <dbReference type="EMBL" id="CAD6492952.1"/>
    </source>
</evidence>
<comment type="caution">
    <text evidence="1">The sequence shown here is derived from an EMBL/GenBank/DDBJ whole genome shotgun (WGS) entry which is preliminary data.</text>
</comment>
<organism evidence="1 2">
    <name type="scientific">Candidatus Argoarchaeum ethanivorans</name>
    <dbReference type="NCBI Taxonomy" id="2608793"/>
    <lineage>
        <taxon>Archaea</taxon>
        <taxon>Methanobacteriati</taxon>
        <taxon>Methanobacteriota</taxon>
        <taxon>Stenosarchaea group</taxon>
        <taxon>Methanomicrobia</taxon>
        <taxon>Methanosarcinales</taxon>
        <taxon>Methanosarcinales incertae sedis</taxon>
        <taxon>GOM Arc I cluster</taxon>
        <taxon>Candidatus Argoarchaeum</taxon>
    </lineage>
</organism>
<evidence type="ECO:0008006" key="3">
    <source>
        <dbReference type="Google" id="ProtNLM"/>
    </source>
</evidence>
<accession>A0A811TBC3</accession>
<protein>
    <recommendedName>
        <fullName evidence="3">DUF5678 domain-containing protein</fullName>
    </recommendedName>
</protein>
<dbReference type="Proteomes" id="UP000610373">
    <property type="component" value="Unassembled WGS sequence"/>
</dbReference>
<name>A0A811TBC3_9EURY</name>
<gene>
    <name evidence="1" type="ORF">CHKLHMKO_00381</name>
</gene>
<proteinExistence type="predicted"/>
<reference evidence="1" key="1">
    <citation type="submission" date="2020-10" db="EMBL/GenBank/DDBJ databases">
        <authorList>
            <person name="Hahn C.J."/>
            <person name="Laso-Perez R."/>
            <person name="Vulcano F."/>
            <person name="Vaziourakis K.-M."/>
            <person name="Stokke R."/>
            <person name="Steen I.H."/>
            <person name="Teske A."/>
            <person name="Boetius A."/>
            <person name="Liebeke M."/>
            <person name="Amann R."/>
            <person name="Knittel K."/>
        </authorList>
    </citation>
    <scope>NUCLEOTIDE SEQUENCE</scope>
    <source>
        <strain evidence="1">Gfbio:e3339647-f889-4370-9287-4fb5cb688e4c:AG392O15_GoMArc1</strain>
    </source>
</reference>
<evidence type="ECO:0000313" key="2">
    <source>
        <dbReference type="Proteomes" id="UP000610373"/>
    </source>
</evidence>
<dbReference type="AlphaFoldDB" id="A0A811TBC3"/>
<dbReference type="EMBL" id="CAJHIO010000022">
    <property type="protein sequence ID" value="CAD6492952.1"/>
    <property type="molecule type" value="Genomic_DNA"/>
</dbReference>
<sequence>MASEVDIRKIGEKGRELFKKISDELQRDYRGKFVAIDVDSGDYFVGDTSVDAGKKARGTYPGKVFYLGRIGYRAAVSFKGR</sequence>